<dbReference type="InterPro" id="IPR038607">
    <property type="entry name" value="PhoD-like_sf"/>
</dbReference>
<evidence type="ECO:0000256" key="2">
    <source>
        <dbReference type="SAM" id="SignalP"/>
    </source>
</evidence>
<gene>
    <name evidence="4" type="ORF">J2851_001952</name>
</gene>
<dbReference type="Pfam" id="PF09423">
    <property type="entry name" value="PhoD"/>
    <property type="match status" value="1"/>
</dbReference>
<evidence type="ECO:0000313" key="4">
    <source>
        <dbReference type="EMBL" id="MBP2292191.1"/>
    </source>
</evidence>
<name>A0ABS4SHZ4_9PROT</name>
<evidence type="ECO:0000259" key="3">
    <source>
        <dbReference type="Pfam" id="PF09423"/>
    </source>
</evidence>
<dbReference type="InterPro" id="IPR029052">
    <property type="entry name" value="Metallo-depent_PP-like"/>
</dbReference>
<keyword evidence="2" id="KW-0732">Signal</keyword>
<sequence length="354" mass="39316">MRALLAAAFTLLATVALAGPPLPDGPLTRIAFGSCADQEKPQPIWSAVLDYRPELFVFAGDNVYGDSKSPDLAELKAAYAKAATIEGYRRLRDTVPVMATWDDHDMGKNDAGADYPFRAESQRLFADFWNLPPDDPRRHRDGVYDARSVGPPGRRVQMILLDTRSFRSPLRRTDEHGAVGKERYLPDPAPSRTMLGDTQWRWLEERLREPADLRLIVSSVQVVADGHGWERWGNFPGERQRLYDLIRDTGAAGVVLLSGDRHFGALYRETAGVPYPLTELTSSGINRTTPRKSAAKEPGPNRLGERYTEVNFGTVDIDWAGKDGTGGTVTLSVVGQDGTRQRVESLRLSDLRVR</sequence>
<dbReference type="Gene3D" id="3.60.21.70">
    <property type="entry name" value="PhoD-like phosphatase"/>
    <property type="match status" value="1"/>
</dbReference>
<organism evidence="4 5">
    <name type="scientific">Azospirillum rugosum</name>
    <dbReference type="NCBI Taxonomy" id="416170"/>
    <lineage>
        <taxon>Bacteria</taxon>
        <taxon>Pseudomonadati</taxon>
        <taxon>Pseudomonadota</taxon>
        <taxon>Alphaproteobacteria</taxon>
        <taxon>Rhodospirillales</taxon>
        <taxon>Azospirillaceae</taxon>
        <taxon>Azospirillum</taxon>
    </lineage>
</organism>
<dbReference type="PANTHER" id="PTHR33987">
    <property type="entry name" value="CALCINEURIN-LIKE METALLO-PHOSPHOESTERASE SUPERFAMILY PROTEIN"/>
    <property type="match status" value="1"/>
</dbReference>
<protein>
    <submittedName>
        <fullName evidence="4">Alkaline phosphatase D</fullName>
        <ecNumber evidence="4">3.1.3.1</ecNumber>
    </submittedName>
</protein>
<accession>A0ABS4SHZ4</accession>
<feature type="chain" id="PRO_5045599585" evidence="2">
    <location>
        <begin position="19"/>
        <end position="354"/>
    </location>
</feature>
<dbReference type="SUPFAM" id="SSF56300">
    <property type="entry name" value="Metallo-dependent phosphatases"/>
    <property type="match status" value="1"/>
</dbReference>
<dbReference type="CDD" id="cd07389">
    <property type="entry name" value="MPP_PhoD"/>
    <property type="match status" value="1"/>
</dbReference>
<feature type="region of interest" description="Disordered" evidence="1">
    <location>
        <begin position="282"/>
        <end position="304"/>
    </location>
</feature>
<feature type="domain" description="PhoD-like phosphatase metallophosphatase" evidence="3">
    <location>
        <begin position="32"/>
        <end position="295"/>
    </location>
</feature>
<evidence type="ECO:0000256" key="1">
    <source>
        <dbReference type="SAM" id="MobiDB-lite"/>
    </source>
</evidence>
<dbReference type="RefSeq" id="WP_209766025.1">
    <property type="nucleotide sequence ID" value="NZ_JAGINP010000005.1"/>
</dbReference>
<dbReference type="EC" id="3.1.3.1" evidence="4"/>
<evidence type="ECO:0000313" key="5">
    <source>
        <dbReference type="Proteomes" id="UP000781958"/>
    </source>
</evidence>
<dbReference type="InterPro" id="IPR018946">
    <property type="entry name" value="PhoD-like_MPP"/>
</dbReference>
<feature type="signal peptide" evidence="2">
    <location>
        <begin position="1"/>
        <end position="18"/>
    </location>
</feature>
<dbReference type="PANTHER" id="PTHR33987:SF1">
    <property type="entry name" value="CALCINEURIN-LIKE METALLO-PHOSPHOESTERASE SUPERFAMILY PROTEIN"/>
    <property type="match status" value="1"/>
</dbReference>
<dbReference type="Proteomes" id="UP000781958">
    <property type="component" value="Unassembled WGS sequence"/>
</dbReference>
<dbReference type="GO" id="GO:0004035">
    <property type="term" value="F:alkaline phosphatase activity"/>
    <property type="evidence" value="ECO:0007669"/>
    <property type="project" value="UniProtKB-EC"/>
</dbReference>
<proteinExistence type="predicted"/>
<comment type="caution">
    <text evidence="4">The sequence shown here is derived from an EMBL/GenBank/DDBJ whole genome shotgun (WGS) entry which is preliminary data.</text>
</comment>
<keyword evidence="4" id="KW-0378">Hydrolase</keyword>
<keyword evidence="5" id="KW-1185">Reference proteome</keyword>
<dbReference type="EMBL" id="JAGINP010000005">
    <property type="protein sequence ID" value="MBP2292191.1"/>
    <property type="molecule type" value="Genomic_DNA"/>
</dbReference>
<reference evidence="4 5" key="1">
    <citation type="submission" date="2021-03" db="EMBL/GenBank/DDBJ databases">
        <title>Genomic Encyclopedia of Type Strains, Phase III (KMG-III): the genomes of soil and plant-associated and newly described type strains.</title>
        <authorList>
            <person name="Whitman W."/>
        </authorList>
    </citation>
    <scope>NUCLEOTIDE SEQUENCE [LARGE SCALE GENOMIC DNA]</scope>
    <source>
        <strain evidence="4 5">IMMIB AFH-6</strain>
    </source>
</reference>